<dbReference type="CDD" id="cd18541">
    <property type="entry name" value="ABC_6TM_TmrB_like"/>
    <property type="match status" value="1"/>
</dbReference>
<evidence type="ECO:0000259" key="8">
    <source>
        <dbReference type="PROSITE" id="PS50893"/>
    </source>
</evidence>
<dbReference type="InterPro" id="IPR027417">
    <property type="entry name" value="P-loop_NTPase"/>
</dbReference>
<dbReference type="InterPro" id="IPR011527">
    <property type="entry name" value="ABC1_TM_dom"/>
</dbReference>
<evidence type="ECO:0000313" key="10">
    <source>
        <dbReference type="EMBL" id="MFC7395181.1"/>
    </source>
</evidence>
<evidence type="ECO:0000256" key="5">
    <source>
        <dbReference type="ARBA" id="ARBA00022989"/>
    </source>
</evidence>
<feature type="transmembrane region" description="Helical" evidence="7">
    <location>
        <begin position="135"/>
        <end position="156"/>
    </location>
</feature>
<evidence type="ECO:0000256" key="3">
    <source>
        <dbReference type="ARBA" id="ARBA00022741"/>
    </source>
</evidence>
<accession>A0ABW2Q3N7</accession>
<comment type="subcellular location">
    <subcellularLocation>
        <location evidence="1">Cell membrane</location>
        <topology evidence="1">Multi-pass membrane protein</topology>
    </subcellularLocation>
</comment>
<gene>
    <name evidence="10" type="ORF">ACFQRG_19925</name>
</gene>
<dbReference type="PROSITE" id="PS50929">
    <property type="entry name" value="ABC_TM1F"/>
    <property type="match status" value="1"/>
</dbReference>
<feature type="transmembrane region" description="Helical" evidence="7">
    <location>
        <begin position="20"/>
        <end position="39"/>
    </location>
</feature>
<dbReference type="Pfam" id="PF00005">
    <property type="entry name" value="ABC_tran"/>
    <property type="match status" value="1"/>
</dbReference>
<keyword evidence="2 7" id="KW-0812">Transmembrane</keyword>
<evidence type="ECO:0000256" key="2">
    <source>
        <dbReference type="ARBA" id="ARBA00022692"/>
    </source>
</evidence>
<dbReference type="Pfam" id="PF00664">
    <property type="entry name" value="ABC_membrane"/>
    <property type="match status" value="1"/>
</dbReference>
<evidence type="ECO:0000256" key="4">
    <source>
        <dbReference type="ARBA" id="ARBA00022840"/>
    </source>
</evidence>
<reference evidence="11" key="1">
    <citation type="journal article" date="2019" name="Int. J. Syst. Evol. Microbiol.">
        <title>The Global Catalogue of Microorganisms (GCM) 10K type strain sequencing project: providing services to taxonomists for standard genome sequencing and annotation.</title>
        <authorList>
            <consortium name="The Broad Institute Genomics Platform"/>
            <consortium name="The Broad Institute Genome Sequencing Center for Infectious Disease"/>
            <person name="Wu L."/>
            <person name="Ma J."/>
        </authorList>
    </citation>
    <scope>NUCLEOTIDE SEQUENCE [LARGE SCALE GENOMIC DNA]</scope>
    <source>
        <strain evidence="11">CGMCC 1.16305</strain>
    </source>
</reference>
<dbReference type="RefSeq" id="WP_380969449.1">
    <property type="nucleotide sequence ID" value="NZ_JBHTCO010000043.1"/>
</dbReference>
<evidence type="ECO:0000313" key="11">
    <source>
        <dbReference type="Proteomes" id="UP001596505"/>
    </source>
</evidence>
<dbReference type="InterPro" id="IPR039421">
    <property type="entry name" value="Type_1_exporter"/>
</dbReference>
<dbReference type="InterPro" id="IPR017871">
    <property type="entry name" value="ABC_transporter-like_CS"/>
</dbReference>
<feature type="transmembrane region" description="Helical" evidence="7">
    <location>
        <begin position="248"/>
        <end position="268"/>
    </location>
</feature>
<sequence length="586" mass="65285">MRIFMDLWWYFKQEKWKYLIGIIFLMCSSLISMLPPYVVGVIVDAIRKRTLTPAVLGKWVVILAVAGVISYTAGFIWRQMIFGSSVRLARLLRDRLFHHFTKMSPGFFNKRRIGDLMAHSTNDILAVQDAAGEGILTLIDSISMGGMVIISMITLVSWKLTLIALIPMPFLAWATSYYASLLHKRFHKAQAAFSELNDKVQENIAGVRVIKAFGQEEAQKDMFRKQSADVVSKNIAVAKADALFDPTITFIVGMCYLLSLSFGAVFVVHGSMTIGQLTSFTLYLGQLIWPMLAFGLLFNIVERGRASYGRICKLLEIRPEIVDHKGALDFVPSGNVSFNINNLIYPKKTIPALKDIHFSLSQGQTLGVVGKTGSGKTTLLKLMLREFDCEDGDIQIGGLSIYDVKLAKLREAIGYVPQDHFLFSATIAENIAFAEPGASMKDIERVAKLANIHDDILEFEEGYDTVVGERGVTLSGGQKQRISIARALLINPEILILDDSLSAVDAHTEEAILQALKDNRDNKTTLISAHRLSAIQHADLILVLEDGQIVERGTHETLMANDNWYASMFRRQQLESLVEQGGVIYE</sequence>
<organism evidence="10 11">
    <name type="scientific">Scopulibacillus cellulosilyticus</name>
    <dbReference type="NCBI Taxonomy" id="2665665"/>
    <lineage>
        <taxon>Bacteria</taxon>
        <taxon>Bacillati</taxon>
        <taxon>Bacillota</taxon>
        <taxon>Bacilli</taxon>
        <taxon>Bacillales</taxon>
        <taxon>Sporolactobacillaceae</taxon>
        <taxon>Scopulibacillus</taxon>
    </lineage>
</organism>
<dbReference type="InterPro" id="IPR036640">
    <property type="entry name" value="ABC1_TM_sf"/>
</dbReference>
<dbReference type="PANTHER" id="PTHR43394">
    <property type="entry name" value="ATP-DEPENDENT PERMEASE MDL1, MITOCHONDRIAL"/>
    <property type="match status" value="1"/>
</dbReference>
<protein>
    <submittedName>
        <fullName evidence="10">ABC transporter transmembrane domain-containing protein</fullName>
    </submittedName>
</protein>
<dbReference type="InterPro" id="IPR003593">
    <property type="entry name" value="AAA+_ATPase"/>
</dbReference>
<comment type="caution">
    <text evidence="10">The sequence shown here is derived from an EMBL/GenBank/DDBJ whole genome shotgun (WGS) entry which is preliminary data.</text>
</comment>
<evidence type="ECO:0000256" key="6">
    <source>
        <dbReference type="ARBA" id="ARBA00023136"/>
    </source>
</evidence>
<dbReference type="SMART" id="SM00382">
    <property type="entry name" value="AAA"/>
    <property type="match status" value="1"/>
</dbReference>
<feature type="domain" description="ABC transmembrane type-1" evidence="9">
    <location>
        <begin position="19"/>
        <end position="303"/>
    </location>
</feature>
<evidence type="ECO:0000259" key="9">
    <source>
        <dbReference type="PROSITE" id="PS50929"/>
    </source>
</evidence>
<dbReference type="Gene3D" id="3.40.50.300">
    <property type="entry name" value="P-loop containing nucleotide triphosphate hydrolases"/>
    <property type="match status" value="1"/>
</dbReference>
<evidence type="ECO:0000256" key="7">
    <source>
        <dbReference type="SAM" id="Phobius"/>
    </source>
</evidence>
<keyword evidence="11" id="KW-1185">Reference proteome</keyword>
<dbReference type="SUPFAM" id="SSF52540">
    <property type="entry name" value="P-loop containing nucleoside triphosphate hydrolases"/>
    <property type="match status" value="1"/>
</dbReference>
<keyword evidence="4" id="KW-0067">ATP-binding</keyword>
<dbReference type="Gene3D" id="1.20.1560.10">
    <property type="entry name" value="ABC transporter type 1, transmembrane domain"/>
    <property type="match status" value="1"/>
</dbReference>
<dbReference type="PROSITE" id="PS00211">
    <property type="entry name" value="ABC_TRANSPORTER_1"/>
    <property type="match status" value="1"/>
</dbReference>
<dbReference type="PROSITE" id="PS50893">
    <property type="entry name" value="ABC_TRANSPORTER_2"/>
    <property type="match status" value="1"/>
</dbReference>
<feature type="transmembrane region" description="Helical" evidence="7">
    <location>
        <begin position="162"/>
        <end position="180"/>
    </location>
</feature>
<proteinExistence type="predicted"/>
<dbReference type="EMBL" id="JBHTCO010000043">
    <property type="protein sequence ID" value="MFC7395181.1"/>
    <property type="molecule type" value="Genomic_DNA"/>
</dbReference>
<keyword evidence="6 7" id="KW-0472">Membrane</keyword>
<keyword evidence="3" id="KW-0547">Nucleotide-binding</keyword>
<dbReference type="PANTHER" id="PTHR43394:SF1">
    <property type="entry name" value="ATP-BINDING CASSETTE SUB-FAMILY B MEMBER 10, MITOCHONDRIAL"/>
    <property type="match status" value="1"/>
</dbReference>
<name>A0ABW2Q3N7_9BACL</name>
<feature type="transmembrane region" description="Helical" evidence="7">
    <location>
        <begin position="280"/>
        <end position="301"/>
    </location>
</feature>
<evidence type="ECO:0000256" key="1">
    <source>
        <dbReference type="ARBA" id="ARBA00004651"/>
    </source>
</evidence>
<feature type="transmembrane region" description="Helical" evidence="7">
    <location>
        <begin position="59"/>
        <end position="77"/>
    </location>
</feature>
<feature type="domain" description="ABC transporter" evidence="8">
    <location>
        <begin position="338"/>
        <end position="571"/>
    </location>
</feature>
<dbReference type="InterPro" id="IPR003439">
    <property type="entry name" value="ABC_transporter-like_ATP-bd"/>
</dbReference>
<dbReference type="SUPFAM" id="SSF90123">
    <property type="entry name" value="ABC transporter transmembrane region"/>
    <property type="match status" value="1"/>
</dbReference>
<keyword evidence="5 7" id="KW-1133">Transmembrane helix</keyword>
<dbReference type="Proteomes" id="UP001596505">
    <property type="component" value="Unassembled WGS sequence"/>
</dbReference>